<evidence type="ECO:0000256" key="1">
    <source>
        <dbReference type="ARBA" id="ARBA00005568"/>
    </source>
</evidence>
<dbReference type="GO" id="GO:0005737">
    <property type="term" value="C:cytoplasm"/>
    <property type="evidence" value="ECO:0007669"/>
    <property type="project" value="TreeGrafter"/>
</dbReference>
<keyword evidence="3 5" id="KW-0456">Lyase</keyword>
<gene>
    <name evidence="5" type="primary">bphF_1</name>
    <name evidence="5" type="ORF">SDC9_24476</name>
</gene>
<keyword evidence="2" id="KW-0479">Metal-binding</keyword>
<dbReference type="InterPro" id="IPR050251">
    <property type="entry name" value="HpcH-HpaI_aldolase"/>
</dbReference>
<dbReference type="AlphaFoldDB" id="A0A644UHX3"/>
<dbReference type="PANTHER" id="PTHR30502">
    <property type="entry name" value="2-KETO-3-DEOXY-L-RHAMNONATE ALDOLASE"/>
    <property type="match status" value="1"/>
</dbReference>
<dbReference type="PANTHER" id="PTHR30502:SF0">
    <property type="entry name" value="PHOSPHOENOLPYRUVATE CARBOXYLASE FAMILY PROTEIN"/>
    <property type="match status" value="1"/>
</dbReference>
<protein>
    <submittedName>
        <fullName evidence="5">4-hydroxy-2-oxovalerate aldolase</fullName>
        <ecNumber evidence="5">4.1.3.39</ecNumber>
    </submittedName>
</protein>
<dbReference type="InterPro" id="IPR005000">
    <property type="entry name" value="Aldolase/citrate-lyase_domain"/>
</dbReference>
<sequence>MLHVNTVKKALQAGKAVFGPFQGIGSVAVSEILSSKGFDWILVDMEHGQIDLETAGNLFAAIKRGGCSALARVPGNDQAIIKRVLDAGAEGIMIPLVNTKEEAERAVKNCLYPPQGVRGLGPGRASMYGLNMIEYAKSANAEVLVMLQAEHIDAVSRIEEILKIPGIDMLFVGPFDLACSMGHMDNPAHPEVEAAIARLLEASLNAGVIPGIFCMGAEPAIRRARQGFKFMALGLDSLYLNAGAEAELEALRQA</sequence>
<comment type="caution">
    <text evidence="5">The sequence shown here is derived from an EMBL/GenBank/DDBJ whole genome shotgun (WGS) entry which is preliminary data.</text>
</comment>
<evidence type="ECO:0000256" key="2">
    <source>
        <dbReference type="ARBA" id="ARBA00022723"/>
    </source>
</evidence>
<dbReference type="GO" id="GO:0008701">
    <property type="term" value="F:4-hydroxy-2-oxovalerate aldolase activity"/>
    <property type="evidence" value="ECO:0007669"/>
    <property type="project" value="UniProtKB-EC"/>
</dbReference>
<dbReference type="InterPro" id="IPR015813">
    <property type="entry name" value="Pyrv/PenolPyrv_kinase-like_dom"/>
</dbReference>
<dbReference type="InterPro" id="IPR040442">
    <property type="entry name" value="Pyrv_kinase-like_dom_sf"/>
</dbReference>
<evidence type="ECO:0000256" key="3">
    <source>
        <dbReference type="ARBA" id="ARBA00023239"/>
    </source>
</evidence>
<organism evidence="5">
    <name type="scientific">bioreactor metagenome</name>
    <dbReference type="NCBI Taxonomy" id="1076179"/>
    <lineage>
        <taxon>unclassified sequences</taxon>
        <taxon>metagenomes</taxon>
        <taxon>ecological metagenomes</taxon>
    </lineage>
</organism>
<evidence type="ECO:0000259" key="4">
    <source>
        <dbReference type="Pfam" id="PF03328"/>
    </source>
</evidence>
<reference evidence="5" key="1">
    <citation type="submission" date="2019-08" db="EMBL/GenBank/DDBJ databases">
        <authorList>
            <person name="Kucharzyk K."/>
            <person name="Murdoch R.W."/>
            <person name="Higgins S."/>
            <person name="Loffler F."/>
        </authorList>
    </citation>
    <scope>NUCLEOTIDE SEQUENCE</scope>
</reference>
<dbReference type="Pfam" id="PF03328">
    <property type="entry name" value="HpcH_HpaI"/>
    <property type="match status" value="1"/>
</dbReference>
<comment type="similarity">
    <text evidence="1">Belongs to the HpcH/HpaI aldolase family.</text>
</comment>
<dbReference type="EMBL" id="VSSQ01000118">
    <property type="protein sequence ID" value="MPL78606.1"/>
    <property type="molecule type" value="Genomic_DNA"/>
</dbReference>
<feature type="domain" description="HpcH/HpaI aldolase/citrate lyase" evidence="4">
    <location>
        <begin position="29"/>
        <end position="237"/>
    </location>
</feature>
<dbReference type="GO" id="GO:0046872">
    <property type="term" value="F:metal ion binding"/>
    <property type="evidence" value="ECO:0007669"/>
    <property type="project" value="UniProtKB-KW"/>
</dbReference>
<dbReference type="Gene3D" id="3.20.20.60">
    <property type="entry name" value="Phosphoenolpyruvate-binding domains"/>
    <property type="match status" value="1"/>
</dbReference>
<name>A0A644UHX3_9ZZZZ</name>
<dbReference type="GO" id="GO:0016832">
    <property type="term" value="F:aldehyde-lyase activity"/>
    <property type="evidence" value="ECO:0007669"/>
    <property type="project" value="TreeGrafter"/>
</dbReference>
<proteinExistence type="inferred from homology"/>
<evidence type="ECO:0000313" key="5">
    <source>
        <dbReference type="EMBL" id="MPL78606.1"/>
    </source>
</evidence>
<dbReference type="SUPFAM" id="SSF51621">
    <property type="entry name" value="Phosphoenolpyruvate/pyruvate domain"/>
    <property type="match status" value="1"/>
</dbReference>
<dbReference type="EC" id="4.1.3.39" evidence="5"/>
<accession>A0A644UHX3</accession>